<accession>A0ABQ6MPY3</accession>
<reference evidence="1 2" key="1">
    <citation type="journal article" date="2023" name="Commun. Biol.">
        <title>Genome analysis of Parmales, the sister group of diatoms, reveals the evolutionary specialization of diatoms from phago-mixotrophs to photoautotrophs.</title>
        <authorList>
            <person name="Ban H."/>
            <person name="Sato S."/>
            <person name="Yoshikawa S."/>
            <person name="Yamada K."/>
            <person name="Nakamura Y."/>
            <person name="Ichinomiya M."/>
            <person name="Sato N."/>
            <person name="Blanc-Mathieu R."/>
            <person name="Endo H."/>
            <person name="Kuwata A."/>
            <person name="Ogata H."/>
        </authorList>
    </citation>
    <scope>NUCLEOTIDE SEQUENCE [LARGE SCALE GENOMIC DNA]</scope>
</reference>
<keyword evidence="2" id="KW-1185">Reference proteome</keyword>
<sequence>MADKAMVNKAKELVRKSLVQQQSEIGPADPAALAEMQVKNLDKFAKKLKKQYSDALSQNDDAIKEIAFIDGKLGYLKGKYKTLVENMTHRKSEYERLSKMLDQCVGEQDSLMNQCKGRVLNNNQMMNKNGKKFAREHKELLQGFKIGVGTTCTQREGQQRAQKFKRLAEERDALVNQLRASGALGTSLSDMKKIMKLSSGAGSGLLGASDSAKTLPNIKGAGGTGGMRSSMSTPAL</sequence>
<dbReference type="EMBL" id="BRYB01000436">
    <property type="protein sequence ID" value="GMI30007.1"/>
    <property type="molecule type" value="Genomic_DNA"/>
</dbReference>
<comment type="caution">
    <text evidence="1">The sequence shown here is derived from an EMBL/GenBank/DDBJ whole genome shotgun (WGS) entry which is preliminary data.</text>
</comment>
<protein>
    <submittedName>
        <fullName evidence="1">Uncharacterized protein</fullName>
    </submittedName>
</protein>
<organism evidence="1 2">
    <name type="scientific">Tetraparma gracilis</name>
    <dbReference type="NCBI Taxonomy" id="2962635"/>
    <lineage>
        <taxon>Eukaryota</taxon>
        <taxon>Sar</taxon>
        <taxon>Stramenopiles</taxon>
        <taxon>Ochrophyta</taxon>
        <taxon>Bolidophyceae</taxon>
        <taxon>Parmales</taxon>
        <taxon>Triparmaceae</taxon>
        <taxon>Tetraparma</taxon>
    </lineage>
</organism>
<evidence type="ECO:0000313" key="1">
    <source>
        <dbReference type="EMBL" id="GMI30007.1"/>
    </source>
</evidence>
<name>A0ABQ6MPY3_9STRA</name>
<gene>
    <name evidence="1" type="ORF">TeGR_g3164</name>
</gene>
<dbReference type="Proteomes" id="UP001165060">
    <property type="component" value="Unassembled WGS sequence"/>
</dbReference>
<proteinExistence type="predicted"/>
<evidence type="ECO:0000313" key="2">
    <source>
        <dbReference type="Proteomes" id="UP001165060"/>
    </source>
</evidence>